<dbReference type="Gene3D" id="3.90.280.10">
    <property type="entry name" value="PEBP-like"/>
    <property type="match status" value="1"/>
</dbReference>
<dbReference type="RefSeq" id="XP_036361079.1">
    <property type="nucleotide sequence ID" value="XM_036505186.1"/>
</dbReference>
<dbReference type="Proteomes" id="UP000515154">
    <property type="component" value="Linkage group LG8"/>
</dbReference>
<name>A0A7E6F089_9MOLL</name>
<reference evidence="3" key="1">
    <citation type="submission" date="2025-08" db="UniProtKB">
        <authorList>
            <consortium name="RefSeq"/>
        </authorList>
    </citation>
    <scope>IDENTIFICATION</scope>
</reference>
<dbReference type="InterPro" id="IPR008914">
    <property type="entry name" value="PEBP"/>
</dbReference>
<feature type="signal peptide" evidence="1">
    <location>
        <begin position="1"/>
        <end position="22"/>
    </location>
</feature>
<accession>A0A7E6F089</accession>
<dbReference type="InterPro" id="IPR036610">
    <property type="entry name" value="PEBP-like_sf"/>
</dbReference>
<gene>
    <name evidence="3" type="primary">LOC118764431</name>
</gene>
<evidence type="ECO:0000256" key="1">
    <source>
        <dbReference type="SAM" id="SignalP"/>
    </source>
</evidence>
<dbReference type="KEGG" id="osn:118764431"/>
<proteinExistence type="predicted"/>
<feature type="chain" id="PRO_5028941447" evidence="1">
    <location>
        <begin position="23"/>
        <end position="225"/>
    </location>
</feature>
<protein>
    <submittedName>
        <fullName evidence="3">Uncharacterized protein LOC118764431</fullName>
    </submittedName>
</protein>
<keyword evidence="2" id="KW-1185">Reference proteome</keyword>
<sequence>MMSFRNVFGCLIMLLSSITVHSYRYRRIDRFCTGKELTLLPKKLYRKCGAAVSINDVHIPPTVQFRFSQSPRYRRYILIMTDPDMHFIEKYHTYSHTTDHLHWMKLNFSVERLAEGITSESSDLYPYTAPGPSLADRRIQFLLYEQKSDNVILPYPTGTGERYIDVNYFEYRNQYPEKFMSFQYLLTIKKRCKSTATKISLSYMKSWLNIYLLKMVILYFEKMLI</sequence>
<evidence type="ECO:0000313" key="3">
    <source>
        <dbReference type="RefSeq" id="XP_036361079.1"/>
    </source>
</evidence>
<dbReference type="SUPFAM" id="SSF49777">
    <property type="entry name" value="PEBP-like"/>
    <property type="match status" value="1"/>
</dbReference>
<dbReference type="AlphaFoldDB" id="A0A7E6F089"/>
<dbReference type="Pfam" id="PF01161">
    <property type="entry name" value="PBP"/>
    <property type="match status" value="1"/>
</dbReference>
<keyword evidence="1" id="KW-0732">Signal</keyword>
<evidence type="ECO:0000313" key="2">
    <source>
        <dbReference type="Proteomes" id="UP000515154"/>
    </source>
</evidence>
<organism evidence="2 3">
    <name type="scientific">Octopus sinensis</name>
    <name type="common">East Asian common octopus</name>
    <dbReference type="NCBI Taxonomy" id="2607531"/>
    <lineage>
        <taxon>Eukaryota</taxon>
        <taxon>Metazoa</taxon>
        <taxon>Spiralia</taxon>
        <taxon>Lophotrochozoa</taxon>
        <taxon>Mollusca</taxon>
        <taxon>Cephalopoda</taxon>
        <taxon>Coleoidea</taxon>
        <taxon>Octopodiformes</taxon>
        <taxon>Octopoda</taxon>
        <taxon>Incirrata</taxon>
        <taxon>Octopodidae</taxon>
        <taxon>Octopus</taxon>
    </lineage>
</organism>